<feature type="region of interest" description="Disordered" evidence="1">
    <location>
        <begin position="73"/>
        <end position="123"/>
    </location>
</feature>
<reference evidence="2" key="1">
    <citation type="submission" date="2020-11" db="EMBL/GenBank/DDBJ databases">
        <authorList>
            <consortium name="DOE Joint Genome Institute"/>
            <person name="Ahrendt S."/>
            <person name="Riley R."/>
            <person name="Andreopoulos W."/>
            <person name="Labutti K."/>
            <person name="Pangilinan J."/>
            <person name="Ruiz-Duenas F.J."/>
            <person name="Barrasa J.M."/>
            <person name="Sanchez-Garcia M."/>
            <person name="Camarero S."/>
            <person name="Miyauchi S."/>
            <person name="Serrano A."/>
            <person name="Linde D."/>
            <person name="Babiker R."/>
            <person name="Drula E."/>
            <person name="Ayuso-Fernandez I."/>
            <person name="Pacheco R."/>
            <person name="Padilla G."/>
            <person name="Ferreira P."/>
            <person name="Barriuso J."/>
            <person name="Kellner H."/>
            <person name="Castanera R."/>
            <person name="Alfaro M."/>
            <person name="Ramirez L."/>
            <person name="Pisabarro A.G."/>
            <person name="Kuo A."/>
            <person name="Tritt A."/>
            <person name="Lipzen A."/>
            <person name="He G."/>
            <person name="Yan M."/>
            <person name="Ng V."/>
            <person name="Cullen D."/>
            <person name="Martin F."/>
            <person name="Rosso M.-N."/>
            <person name="Henrissat B."/>
            <person name="Hibbett D."/>
            <person name="Martinez A.T."/>
            <person name="Grigoriev I.V."/>
        </authorList>
    </citation>
    <scope>NUCLEOTIDE SEQUENCE</scope>
    <source>
        <strain evidence="2">ATCC 90797</strain>
    </source>
</reference>
<name>A0A9P5ZQW0_PLEER</name>
<sequence length="154" mass="17033">MYKHRLYTCFKNIKTDRRPTTTTTDTKSSHERVSTGNIVTSSSAKSHRGYGVGGVGGNHDEIEVGLDTLHSALHHPGVHSASAVYTPQVKGTERRHPKPDSQNRNTGSQSHQNPNPQGSKPISRVEVKPHIGRQGHAGNIWHRLLPLLGRIFRK</sequence>
<comment type="caution">
    <text evidence="2">The sequence shown here is derived from an EMBL/GenBank/DDBJ whole genome shotgun (WGS) entry which is preliminary data.</text>
</comment>
<accession>A0A9P5ZQW0</accession>
<dbReference type="AlphaFoldDB" id="A0A9P5ZQW0"/>
<evidence type="ECO:0000256" key="1">
    <source>
        <dbReference type="SAM" id="MobiDB-lite"/>
    </source>
</evidence>
<organism evidence="2 3">
    <name type="scientific">Pleurotus eryngii</name>
    <name type="common">Boletus of the steppes</name>
    <dbReference type="NCBI Taxonomy" id="5323"/>
    <lineage>
        <taxon>Eukaryota</taxon>
        <taxon>Fungi</taxon>
        <taxon>Dikarya</taxon>
        <taxon>Basidiomycota</taxon>
        <taxon>Agaricomycotina</taxon>
        <taxon>Agaricomycetes</taxon>
        <taxon>Agaricomycetidae</taxon>
        <taxon>Agaricales</taxon>
        <taxon>Pleurotineae</taxon>
        <taxon>Pleurotaceae</taxon>
        <taxon>Pleurotus</taxon>
    </lineage>
</organism>
<dbReference type="Proteomes" id="UP000807025">
    <property type="component" value="Unassembled WGS sequence"/>
</dbReference>
<dbReference type="EMBL" id="MU154603">
    <property type="protein sequence ID" value="KAF9492304.1"/>
    <property type="molecule type" value="Genomic_DNA"/>
</dbReference>
<evidence type="ECO:0000313" key="2">
    <source>
        <dbReference type="EMBL" id="KAF9492304.1"/>
    </source>
</evidence>
<gene>
    <name evidence="2" type="ORF">BDN71DRAFT_1451689</name>
</gene>
<evidence type="ECO:0000313" key="3">
    <source>
        <dbReference type="Proteomes" id="UP000807025"/>
    </source>
</evidence>
<feature type="compositionally biased region" description="Basic and acidic residues" evidence="1">
    <location>
        <begin position="91"/>
        <end position="101"/>
    </location>
</feature>
<protein>
    <submittedName>
        <fullName evidence="2">Uncharacterized protein</fullName>
    </submittedName>
</protein>
<feature type="region of interest" description="Disordered" evidence="1">
    <location>
        <begin position="17"/>
        <end position="56"/>
    </location>
</feature>
<feature type="compositionally biased region" description="Polar residues" evidence="1">
    <location>
        <begin position="34"/>
        <end position="44"/>
    </location>
</feature>
<feature type="compositionally biased region" description="Polar residues" evidence="1">
    <location>
        <begin position="102"/>
        <end position="120"/>
    </location>
</feature>
<proteinExistence type="predicted"/>
<keyword evidence="3" id="KW-1185">Reference proteome</keyword>